<protein>
    <submittedName>
        <fullName evidence="2">Uncharacterized protein</fullName>
    </submittedName>
</protein>
<dbReference type="AlphaFoldDB" id="A0AAV7W7R2"/>
<keyword evidence="3" id="KW-1185">Reference proteome</keyword>
<comment type="caution">
    <text evidence="2">The sequence shown here is derived from an EMBL/GenBank/DDBJ whole genome shotgun (WGS) entry which is preliminary data.</text>
</comment>
<name>A0AAV7W7R2_PLEWA</name>
<evidence type="ECO:0000256" key="1">
    <source>
        <dbReference type="SAM" id="MobiDB-lite"/>
    </source>
</evidence>
<gene>
    <name evidence="2" type="ORF">NDU88_004255</name>
</gene>
<feature type="compositionally biased region" description="Low complexity" evidence="1">
    <location>
        <begin position="136"/>
        <end position="146"/>
    </location>
</feature>
<feature type="region of interest" description="Disordered" evidence="1">
    <location>
        <begin position="102"/>
        <end position="146"/>
    </location>
</feature>
<sequence length="198" mass="19753">MAQWGLTGAPEPKLAGKASLCLVDSQVWAPQVMARWSKGAPAPGPVGAWLRPLNLNCSGSLPGPGGLPGLGPSGYGRLKEGSARPRARWGLVGLLNLNWQGKPPQAPVDSQAWAPQGTGGWRKGAPSPGPGGGPAGAPEAKLAGEASPGLVASQVWAPQVIAGRRKGACTPGPGRGANRAPEAKLAVGDSPGPVDAQA</sequence>
<dbReference type="Proteomes" id="UP001066276">
    <property type="component" value="Chromosome 1_2"/>
</dbReference>
<evidence type="ECO:0000313" key="2">
    <source>
        <dbReference type="EMBL" id="KAJ1208872.1"/>
    </source>
</evidence>
<organism evidence="2 3">
    <name type="scientific">Pleurodeles waltl</name>
    <name type="common">Iberian ribbed newt</name>
    <dbReference type="NCBI Taxonomy" id="8319"/>
    <lineage>
        <taxon>Eukaryota</taxon>
        <taxon>Metazoa</taxon>
        <taxon>Chordata</taxon>
        <taxon>Craniata</taxon>
        <taxon>Vertebrata</taxon>
        <taxon>Euteleostomi</taxon>
        <taxon>Amphibia</taxon>
        <taxon>Batrachia</taxon>
        <taxon>Caudata</taxon>
        <taxon>Salamandroidea</taxon>
        <taxon>Salamandridae</taxon>
        <taxon>Pleurodelinae</taxon>
        <taxon>Pleurodeles</taxon>
    </lineage>
</organism>
<evidence type="ECO:0000313" key="3">
    <source>
        <dbReference type="Proteomes" id="UP001066276"/>
    </source>
</evidence>
<feature type="region of interest" description="Disordered" evidence="1">
    <location>
        <begin position="164"/>
        <end position="198"/>
    </location>
</feature>
<accession>A0AAV7W7R2</accession>
<reference evidence="2" key="1">
    <citation type="journal article" date="2022" name="bioRxiv">
        <title>Sequencing and chromosome-scale assembly of the giantPleurodeles waltlgenome.</title>
        <authorList>
            <person name="Brown T."/>
            <person name="Elewa A."/>
            <person name="Iarovenko S."/>
            <person name="Subramanian E."/>
            <person name="Araus A.J."/>
            <person name="Petzold A."/>
            <person name="Susuki M."/>
            <person name="Suzuki K.-i.T."/>
            <person name="Hayashi T."/>
            <person name="Toyoda A."/>
            <person name="Oliveira C."/>
            <person name="Osipova E."/>
            <person name="Leigh N.D."/>
            <person name="Simon A."/>
            <person name="Yun M.H."/>
        </authorList>
    </citation>
    <scope>NUCLEOTIDE SEQUENCE</scope>
    <source>
        <strain evidence="2">20211129_DDA</strain>
        <tissue evidence="2">Liver</tissue>
    </source>
</reference>
<dbReference type="EMBL" id="JANPWB010000002">
    <property type="protein sequence ID" value="KAJ1208872.1"/>
    <property type="molecule type" value="Genomic_DNA"/>
</dbReference>
<proteinExistence type="predicted"/>